<dbReference type="GO" id="GO:0022900">
    <property type="term" value="P:electron transport chain"/>
    <property type="evidence" value="ECO:0007669"/>
    <property type="project" value="InterPro"/>
</dbReference>
<dbReference type="Proteomes" id="UP000824044">
    <property type="component" value="Unassembled WGS sequence"/>
</dbReference>
<evidence type="ECO:0000256" key="3">
    <source>
        <dbReference type="ARBA" id="ARBA00022630"/>
    </source>
</evidence>
<gene>
    <name evidence="11" type="ORF">H9812_02520</name>
</gene>
<evidence type="ECO:0000256" key="6">
    <source>
        <dbReference type="ARBA" id="ARBA00022967"/>
    </source>
</evidence>
<feature type="transmembrane region" description="Helical" evidence="10">
    <location>
        <begin position="189"/>
        <end position="214"/>
    </location>
</feature>
<feature type="transmembrane region" description="Helical" evidence="10">
    <location>
        <begin position="226"/>
        <end position="245"/>
    </location>
</feature>
<dbReference type="GO" id="GO:0055085">
    <property type="term" value="P:transmembrane transport"/>
    <property type="evidence" value="ECO:0007669"/>
    <property type="project" value="InterPro"/>
</dbReference>
<feature type="transmembrane region" description="Helical" evidence="10">
    <location>
        <begin position="276"/>
        <end position="292"/>
    </location>
</feature>
<name>A0A9D2DWI9_9FIRM</name>
<keyword evidence="8 10" id="KW-1133">Transmembrane helix</keyword>
<evidence type="ECO:0000256" key="10">
    <source>
        <dbReference type="SAM" id="Phobius"/>
    </source>
</evidence>
<dbReference type="GO" id="GO:0005886">
    <property type="term" value="C:plasma membrane"/>
    <property type="evidence" value="ECO:0007669"/>
    <property type="project" value="TreeGrafter"/>
</dbReference>
<keyword evidence="5 10" id="KW-0812">Transmembrane</keyword>
<accession>A0A9D2DWI9</accession>
<feature type="transmembrane region" description="Helical" evidence="10">
    <location>
        <begin position="84"/>
        <end position="101"/>
    </location>
</feature>
<organism evidence="11 12">
    <name type="scientific">Candidatus Gallimonas intestinigallinarum</name>
    <dbReference type="NCBI Taxonomy" id="2838604"/>
    <lineage>
        <taxon>Bacteria</taxon>
        <taxon>Bacillati</taxon>
        <taxon>Bacillota</taxon>
        <taxon>Clostridia</taxon>
        <taxon>Candidatus Gallimonas</taxon>
    </lineage>
</organism>
<feature type="transmembrane region" description="Helical" evidence="10">
    <location>
        <begin position="251"/>
        <end position="269"/>
    </location>
</feature>
<keyword evidence="3" id="KW-0285">Flavoprotein</keyword>
<feature type="transmembrane region" description="Helical" evidence="10">
    <location>
        <begin position="298"/>
        <end position="319"/>
    </location>
</feature>
<evidence type="ECO:0000256" key="4">
    <source>
        <dbReference type="ARBA" id="ARBA00022643"/>
    </source>
</evidence>
<sequence>MNLIVSPAPHIKTRRTTRTIMLDVLIALLPASAAGIVFFGWEAAVFIAISLAGAFLTELVWYLIQHKVWTDSGILKDFFRQFDLTSLVTGLLLALCLPAQIEAWYMPLIGSIFAVGVAKMLFGGTGKNIVNPALAGRIMLFISFTAMTMYPAANFGPIATDAANFDPSAGSTQLGNFLSGQPMLSALDLFLGTGVAGCIGETCKLALLVGYLYLCVRGVIKWYLPLLYIVTTGLFAMALEGGFGINLFAEAIFSGGLFLGAIFMATDYVTTPKTTLGNIIYFIALGLFTAGLRKAVGIEVVSFAIFLMNFVVFLLDLVIRPRPFGSVKTRRAKQ</sequence>
<evidence type="ECO:0000313" key="12">
    <source>
        <dbReference type="Proteomes" id="UP000824044"/>
    </source>
</evidence>
<dbReference type="EMBL" id="DXBS01000052">
    <property type="protein sequence ID" value="HIZ24335.1"/>
    <property type="molecule type" value="Genomic_DNA"/>
</dbReference>
<dbReference type="InterPro" id="IPR011303">
    <property type="entry name" value="RnfD_bac"/>
</dbReference>
<feature type="transmembrane region" description="Helical" evidence="10">
    <location>
        <begin position="20"/>
        <end position="39"/>
    </location>
</feature>
<evidence type="ECO:0000313" key="11">
    <source>
        <dbReference type="EMBL" id="HIZ24335.1"/>
    </source>
</evidence>
<evidence type="ECO:0000256" key="5">
    <source>
        <dbReference type="ARBA" id="ARBA00022692"/>
    </source>
</evidence>
<feature type="transmembrane region" description="Helical" evidence="10">
    <location>
        <begin position="45"/>
        <end position="64"/>
    </location>
</feature>
<dbReference type="AlphaFoldDB" id="A0A9D2DWI9"/>
<keyword evidence="1" id="KW-0813">Transport</keyword>
<comment type="caution">
    <text evidence="11">The sequence shown here is derived from an EMBL/GenBank/DDBJ whole genome shotgun (WGS) entry which is preliminary data.</text>
</comment>
<keyword evidence="6" id="KW-1278">Translocase</keyword>
<evidence type="ECO:0000256" key="8">
    <source>
        <dbReference type="ARBA" id="ARBA00022989"/>
    </source>
</evidence>
<dbReference type="InterPro" id="IPR004338">
    <property type="entry name" value="NqrB/RnfD"/>
</dbReference>
<evidence type="ECO:0000256" key="2">
    <source>
        <dbReference type="ARBA" id="ARBA00022553"/>
    </source>
</evidence>
<feature type="transmembrane region" description="Helical" evidence="10">
    <location>
        <begin position="107"/>
        <end position="122"/>
    </location>
</feature>
<dbReference type="NCBIfam" id="TIGR01946">
    <property type="entry name" value="rnfD"/>
    <property type="match status" value="1"/>
</dbReference>
<keyword evidence="9 10" id="KW-0472">Membrane</keyword>
<reference evidence="11" key="1">
    <citation type="journal article" date="2021" name="PeerJ">
        <title>Extensive microbial diversity within the chicken gut microbiome revealed by metagenomics and culture.</title>
        <authorList>
            <person name="Gilroy R."/>
            <person name="Ravi A."/>
            <person name="Getino M."/>
            <person name="Pursley I."/>
            <person name="Horton D.L."/>
            <person name="Alikhan N.F."/>
            <person name="Baker D."/>
            <person name="Gharbi K."/>
            <person name="Hall N."/>
            <person name="Watson M."/>
            <person name="Adriaenssens E.M."/>
            <person name="Foster-Nyarko E."/>
            <person name="Jarju S."/>
            <person name="Secka A."/>
            <person name="Antonio M."/>
            <person name="Oren A."/>
            <person name="Chaudhuri R.R."/>
            <person name="La Ragione R."/>
            <person name="Hildebrand F."/>
            <person name="Pallen M.J."/>
        </authorList>
    </citation>
    <scope>NUCLEOTIDE SEQUENCE</scope>
    <source>
        <strain evidence="11">CHK33-5263</strain>
    </source>
</reference>
<evidence type="ECO:0000256" key="1">
    <source>
        <dbReference type="ARBA" id="ARBA00022448"/>
    </source>
</evidence>
<protein>
    <submittedName>
        <fullName evidence="11">RnfABCDGE type electron transport complex subunit D</fullName>
    </submittedName>
</protein>
<keyword evidence="7" id="KW-0249">Electron transport</keyword>
<proteinExistence type="predicted"/>
<keyword evidence="4" id="KW-0288">FMN</keyword>
<reference evidence="11" key="2">
    <citation type="submission" date="2021-04" db="EMBL/GenBank/DDBJ databases">
        <authorList>
            <person name="Gilroy R."/>
        </authorList>
    </citation>
    <scope>NUCLEOTIDE SEQUENCE</scope>
    <source>
        <strain evidence="11">CHK33-5263</strain>
    </source>
</reference>
<dbReference type="PANTHER" id="PTHR30578">
    <property type="entry name" value="ELECTRON TRANSPORT COMPLEX PROTEIN RNFD"/>
    <property type="match status" value="1"/>
</dbReference>
<dbReference type="PANTHER" id="PTHR30578:SF0">
    <property type="entry name" value="ION-TRANSLOCATING OXIDOREDUCTASE COMPLEX SUBUNIT D"/>
    <property type="match status" value="1"/>
</dbReference>
<evidence type="ECO:0000256" key="7">
    <source>
        <dbReference type="ARBA" id="ARBA00022982"/>
    </source>
</evidence>
<dbReference type="Pfam" id="PF03116">
    <property type="entry name" value="NQR2_RnfD_RnfE"/>
    <property type="match status" value="1"/>
</dbReference>
<feature type="transmembrane region" description="Helical" evidence="10">
    <location>
        <begin position="134"/>
        <end position="153"/>
    </location>
</feature>
<keyword evidence="2" id="KW-0597">Phosphoprotein</keyword>
<evidence type="ECO:0000256" key="9">
    <source>
        <dbReference type="ARBA" id="ARBA00023136"/>
    </source>
</evidence>